<comment type="subunit">
    <text evidence="11">Component of a multi-subunit COQ enzyme complex, composed of at least COQ3, COQ4, COQ5, COQ6, COQ7 and COQ9.</text>
</comment>
<dbReference type="GO" id="GO:0106364">
    <property type="term" value="F:4-hydroxy-3-all-trans-polyprenylbenzoate oxygenase activity"/>
    <property type="evidence" value="ECO:0007669"/>
    <property type="project" value="UniProtKB-EC"/>
</dbReference>
<evidence type="ECO:0000256" key="8">
    <source>
        <dbReference type="ARBA" id="ARBA00023033"/>
    </source>
</evidence>
<sequence length="542" mass="58005">MNHENHFDVDNQPHLYFAVALPDNEAMSLISSVSRTSFSRLLSLPPAIRRNLYSTASASTTTPEIYDVVCIGGGPAGLSLISALRSSPSTKHIRIALIDGQDLTANTSNDPEVFSNRCSSLTPSSVRFLRNNGAWDHVNTSRVQPYHSMDVWDGVSGSKIKFDPSDGSSVMGSIAQLLPGSQLAQSWRSQPEMQEVATMCENSNLTSALLNRLKGESSQSLTTLPKTRVQDISFGAEPSEDADTPDLSQWPIITLPDNSTIAARLLVGADGANSPVRAFANIPAPGWDYPQHGLVATLSLDTTYPADVLRTAYQRFLPTGPIALLPLPGNKASLVWSITAKHAAYIKTLPPASLLPLLNAAFRVDPIDLDYHLTNPSTSSEDLASDLAWRESVTSPSATGLPSSIPRITAVQPNTLASFPLRLRHADTYTSHRIALIGDAAHTLHPLAGQGLNLGLADAECLARCIARGADTGMDIGTAWCLDQYNSERWAANNAVMGTVDKLSKLFSVQSGPVVWARSFGLGVFDRLGVVKGAVMMAAAGR</sequence>
<dbReference type="STRING" id="1276538.A0A1X7RV72"/>
<evidence type="ECO:0000313" key="14">
    <source>
        <dbReference type="Proteomes" id="UP000215127"/>
    </source>
</evidence>
<keyword evidence="10 11" id="KW-0472">Membrane</keyword>
<comment type="cofactor">
    <cofactor evidence="1 11">
        <name>FAD</name>
        <dbReference type="ChEBI" id="CHEBI:57692"/>
    </cofactor>
</comment>
<gene>
    <name evidence="11" type="primary">COQ6</name>
    <name evidence="13" type="ORF">ZT3D7_G6485</name>
</gene>
<dbReference type="EC" id="1.14.15.46" evidence="11"/>
<name>A0A1X7RV72_ZYMT9</name>
<proteinExistence type="inferred from homology"/>
<evidence type="ECO:0000313" key="13">
    <source>
        <dbReference type="EMBL" id="SMQ51332.1"/>
    </source>
</evidence>
<dbReference type="PANTHER" id="PTHR43876">
    <property type="entry name" value="UBIQUINONE BIOSYNTHESIS MONOOXYGENASE COQ6, MITOCHONDRIAL"/>
    <property type="match status" value="1"/>
</dbReference>
<protein>
    <recommendedName>
        <fullName evidence="11">Ubiquinone biosynthesis monooxygenase COQ6, mitochondrial</fullName>
        <ecNumber evidence="11">1.14.15.45</ecNumber>
    </recommendedName>
    <alternativeName>
        <fullName evidence="11">2-methoxy-6-polyprenolphenol 4-hydroxylase</fullName>
        <ecNumber evidence="11">1.14.15.46</ecNumber>
    </alternativeName>
</protein>
<evidence type="ECO:0000256" key="5">
    <source>
        <dbReference type="ARBA" id="ARBA00022792"/>
    </source>
</evidence>
<dbReference type="GO" id="GO:0031314">
    <property type="term" value="C:extrinsic component of mitochondrial inner membrane"/>
    <property type="evidence" value="ECO:0007669"/>
    <property type="project" value="UniProtKB-UniRule"/>
</dbReference>
<dbReference type="PRINTS" id="PR00420">
    <property type="entry name" value="RNGMNOXGNASE"/>
</dbReference>
<evidence type="ECO:0000256" key="11">
    <source>
        <dbReference type="HAMAP-Rule" id="MF_03193"/>
    </source>
</evidence>
<dbReference type="SUPFAM" id="SSF51905">
    <property type="entry name" value="FAD/NAD(P)-binding domain"/>
    <property type="match status" value="1"/>
</dbReference>
<feature type="domain" description="FAD-binding" evidence="12">
    <location>
        <begin position="66"/>
        <end position="497"/>
    </location>
</feature>
<dbReference type="Gene3D" id="3.50.50.60">
    <property type="entry name" value="FAD/NAD(P)-binding domain"/>
    <property type="match status" value="2"/>
</dbReference>
<evidence type="ECO:0000256" key="9">
    <source>
        <dbReference type="ARBA" id="ARBA00023128"/>
    </source>
</evidence>
<dbReference type="HAMAP" id="MF_03193">
    <property type="entry name" value="COQ6_monooxygenase"/>
    <property type="match status" value="1"/>
</dbReference>
<evidence type="ECO:0000256" key="6">
    <source>
        <dbReference type="ARBA" id="ARBA00022827"/>
    </source>
</evidence>
<evidence type="ECO:0000259" key="12">
    <source>
        <dbReference type="Pfam" id="PF01494"/>
    </source>
</evidence>
<dbReference type="GO" id="GO:0071949">
    <property type="term" value="F:FAD binding"/>
    <property type="evidence" value="ECO:0007669"/>
    <property type="project" value="InterPro"/>
</dbReference>
<dbReference type="PANTHER" id="PTHR43876:SF7">
    <property type="entry name" value="UBIQUINONE BIOSYNTHESIS MONOOXYGENASE COQ6, MITOCHONDRIAL"/>
    <property type="match status" value="1"/>
</dbReference>
<evidence type="ECO:0000256" key="10">
    <source>
        <dbReference type="ARBA" id="ARBA00023136"/>
    </source>
</evidence>
<keyword evidence="8 11" id="KW-0503">Monooxygenase</keyword>
<comment type="pathway">
    <text evidence="11">Cofactor biosynthesis; ubiquinone biosynthesis.</text>
</comment>
<keyword evidence="9 11" id="KW-0496">Mitochondrion</keyword>
<comment type="catalytic activity">
    <reaction evidence="11">
        <text>a 2-methoxy-6-(all-trans-polyprenyl)phenol + 2 reduced [2Fe-2S]-[ferredoxin] + O2 + 2 H(+) = a 2-methoxy-6-(all-trans-polyprenyl)benzene-1,4-diol + 2 oxidized [2Fe-2S]-[ferredoxin] + H2O</text>
        <dbReference type="Rhea" id="RHEA:81183"/>
        <dbReference type="Rhea" id="RHEA-COMP:9551"/>
        <dbReference type="Rhea" id="RHEA-COMP:10000"/>
        <dbReference type="Rhea" id="RHEA-COMP:10001"/>
        <dbReference type="Rhea" id="RHEA-COMP:10858"/>
        <dbReference type="ChEBI" id="CHEBI:15377"/>
        <dbReference type="ChEBI" id="CHEBI:15378"/>
        <dbReference type="ChEBI" id="CHEBI:15379"/>
        <dbReference type="ChEBI" id="CHEBI:33737"/>
        <dbReference type="ChEBI" id="CHEBI:33738"/>
        <dbReference type="ChEBI" id="CHEBI:62731"/>
        <dbReference type="ChEBI" id="CHEBI:84166"/>
        <dbReference type="EC" id="1.14.15.46"/>
    </reaction>
</comment>
<keyword evidence="3 11" id="KW-0285">Flavoprotein</keyword>
<dbReference type="InterPro" id="IPR018168">
    <property type="entry name" value="Ubi_Hdrlase_CS"/>
</dbReference>
<keyword evidence="14" id="KW-1185">Reference proteome</keyword>
<dbReference type="EC" id="1.14.15.45" evidence="11"/>
<evidence type="ECO:0000256" key="4">
    <source>
        <dbReference type="ARBA" id="ARBA00022688"/>
    </source>
</evidence>
<reference evidence="13 14" key="1">
    <citation type="submission" date="2016-06" db="EMBL/GenBank/DDBJ databases">
        <authorList>
            <person name="Kjaerup R.B."/>
            <person name="Dalgaard T.S."/>
            <person name="Juul-Madsen H.R."/>
        </authorList>
    </citation>
    <scope>NUCLEOTIDE SEQUENCE [LARGE SCALE GENOMIC DNA]</scope>
</reference>
<dbReference type="GO" id="GO:0120538">
    <property type="term" value="F:2-methoxy-6-polyprenolphenol 4-hydroxylase activity"/>
    <property type="evidence" value="ECO:0007669"/>
    <property type="project" value="UniProtKB-EC"/>
</dbReference>
<dbReference type="InterPro" id="IPR036188">
    <property type="entry name" value="FAD/NAD-bd_sf"/>
</dbReference>
<dbReference type="InterPro" id="IPR000689">
    <property type="entry name" value="UbQ_mOase_COQ6"/>
</dbReference>
<dbReference type="FunFam" id="3.50.50.60:FF:000021">
    <property type="entry name" value="Ubiquinone biosynthesis monooxygenase COQ6"/>
    <property type="match status" value="1"/>
</dbReference>
<dbReference type="Pfam" id="PF01494">
    <property type="entry name" value="FAD_binding_3"/>
    <property type="match status" value="1"/>
</dbReference>
<keyword evidence="6 11" id="KW-0274">FAD</keyword>
<dbReference type="PROSITE" id="PS01304">
    <property type="entry name" value="UBIH"/>
    <property type="match status" value="1"/>
</dbReference>
<dbReference type="InterPro" id="IPR002938">
    <property type="entry name" value="FAD-bd"/>
</dbReference>
<evidence type="ECO:0000256" key="3">
    <source>
        <dbReference type="ARBA" id="ARBA00022630"/>
    </source>
</evidence>
<comment type="similarity">
    <text evidence="2 11">Belongs to the UbiH/COQ6 family.</text>
</comment>
<comment type="function">
    <text evidence="11">FAD-dependent monooxygenase required for two non-consecutive steps during ubiquinone biosynthesis. Required for the C5-ring hydroxylation during ubiquinone biosynthesis by catalyzing the hydroxylation of 4-hydroxy-3-(all-trans-polyprenyl)benzoic acid to 3,4-dihydroxy-5-(all-trans-polyprenyl)benzoic acid. Also acts downstream of coq4, for the C1-hydroxylation during ubiquinone biosynthesis by catalyzing the hydroxylation of 2-methoxy-6-(all-trans-polyprenyl)phenol to 2-methoxy-6-(all-trans-polyprenyl)benzene-1,4-diol. The electrons required for the hydroxylation reaction are funneled indirectly to coq6 from NADPH via a ferredoxin/ferredoxin reductase system.</text>
</comment>
<evidence type="ECO:0000256" key="1">
    <source>
        <dbReference type="ARBA" id="ARBA00001974"/>
    </source>
</evidence>
<evidence type="ECO:0000256" key="2">
    <source>
        <dbReference type="ARBA" id="ARBA00005349"/>
    </source>
</evidence>
<dbReference type="FunFam" id="3.50.50.60:FF:000245">
    <property type="entry name" value="Ubiquinone biosynthesis monooxygenase COQ6, mitochondrial"/>
    <property type="match status" value="1"/>
</dbReference>
<keyword evidence="4 11" id="KW-0831">Ubiquinone biosynthesis</keyword>
<comment type="catalytic activity">
    <reaction evidence="11">
        <text>a 4-hydroxy-3-(all-trans-polyprenyl)benzoate + 2 reduced [2Fe-2S]-[ferredoxin] + O2 + 2 H(+) = a 3,4-dihydroxy-5-(all-trans-polyprenyl)benzoate + 2 oxidized [2Fe-2S]-[ferredoxin] + H2O</text>
        <dbReference type="Rhea" id="RHEA:81195"/>
        <dbReference type="Rhea" id="RHEA-COMP:9514"/>
        <dbReference type="Rhea" id="RHEA-COMP:10000"/>
        <dbReference type="Rhea" id="RHEA-COMP:10001"/>
        <dbReference type="Rhea" id="RHEA-COMP:10930"/>
        <dbReference type="ChEBI" id="CHEBI:15377"/>
        <dbReference type="ChEBI" id="CHEBI:15378"/>
        <dbReference type="ChEBI" id="CHEBI:15379"/>
        <dbReference type="ChEBI" id="CHEBI:33737"/>
        <dbReference type="ChEBI" id="CHEBI:33738"/>
        <dbReference type="ChEBI" id="CHEBI:64694"/>
        <dbReference type="ChEBI" id="CHEBI:78396"/>
        <dbReference type="EC" id="1.14.15.45"/>
    </reaction>
</comment>
<dbReference type="InterPro" id="IPR051205">
    <property type="entry name" value="UbiH/COQ6_monooxygenase"/>
</dbReference>
<dbReference type="NCBIfam" id="TIGR01988">
    <property type="entry name" value="Ubi-OHases"/>
    <property type="match status" value="1"/>
</dbReference>
<comment type="subcellular location">
    <subcellularLocation>
        <location evidence="11">Mitochondrion inner membrane</location>
        <topology evidence="11">Peripheral membrane protein</topology>
        <orientation evidence="11">Matrix side</orientation>
    </subcellularLocation>
</comment>
<dbReference type="Proteomes" id="UP000215127">
    <property type="component" value="Chromosome 5"/>
</dbReference>
<dbReference type="InterPro" id="IPR010971">
    <property type="entry name" value="UbiH/COQ6"/>
</dbReference>
<organism evidence="13 14">
    <name type="scientific">Zymoseptoria tritici (strain ST99CH_3D7)</name>
    <dbReference type="NCBI Taxonomy" id="1276538"/>
    <lineage>
        <taxon>Eukaryota</taxon>
        <taxon>Fungi</taxon>
        <taxon>Dikarya</taxon>
        <taxon>Ascomycota</taxon>
        <taxon>Pezizomycotina</taxon>
        <taxon>Dothideomycetes</taxon>
        <taxon>Dothideomycetidae</taxon>
        <taxon>Mycosphaerellales</taxon>
        <taxon>Mycosphaerellaceae</taxon>
        <taxon>Zymoseptoria</taxon>
    </lineage>
</organism>
<accession>A0A1X7RV72</accession>
<dbReference type="UniPathway" id="UPA00232"/>
<dbReference type="EMBL" id="LT853696">
    <property type="protein sequence ID" value="SMQ51332.1"/>
    <property type="molecule type" value="Genomic_DNA"/>
</dbReference>
<evidence type="ECO:0000256" key="7">
    <source>
        <dbReference type="ARBA" id="ARBA00023002"/>
    </source>
</evidence>
<keyword evidence="7 11" id="KW-0560">Oxidoreductase</keyword>
<dbReference type="GO" id="GO:0016712">
    <property type="term" value="F:oxidoreductase activity, acting on paired donors, with incorporation or reduction of molecular oxygen, reduced flavin or flavoprotein as one donor, and incorporation of one atom of oxygen"/>
    <property type="evidence" value="ECO:0007669"/>
    <property type="project" value="UniProtKB-UniRule"/>
</dbReference>
<keyword evidence="5 11" id="KW-0999">Mitochondrion inner membrane</keyword>
<dbReference type="AlphaFoldDB" id="A0A1X7RV72"/>